<dbReference type="Proteomes" id="UP000077266">
    <property type="component" value="Unassembled WGS sequence"/>
</dbReference>
<protein>
    <submittedName>
        <fullName evidence="2">Uncharacterized protein</fullName>
    </submittedName>
</protein>
<accession>A0A165J8I9</accession>
<evidence type="ECO:0000256" key="1">
    <source>
        <dbReference type="SAM" id="MobiDB-lite"/>
    </source>
</evidence>
<feature type="region of interest" description="Disordered" evidence="1">
    <location>
        <begin position="122"/>
        <end position="230"/>
    </location>
</feature>
<feature type="region of interest" description="Disordered" evidence="1">
    <location>
        <begin position="25"/>
        <end position="85"/>
    </location>
</feature>
<reference evidence="2 3" key="1">
    <citation type="journal article" date="2016" name="Mol. Biol. Evol.">
        <title>Comparative Genomics of Early-Diverging Mushroom-Forming Fungi Provides Insights into the Origins of Lignocellulose Decay Capabilities.</title>
        <authorList>
            <person name="Nagy L.G."/>
            <person name="Riley R."/>
            <person name="Tritt A."/>
            <person name="Adam C."/>
            <person name="Daum C."/>
            <person name="Floudas D."/>
            <person name="Sun H."/>
            <person name="Yadav J.S."/>
            <person name="Pangilinan J."/>
            <person name="Larsson K.H."/>
            <person name="Matsuura K."/>
            <person name="Barry K."/>
            <person name="Labutti K."/>
            <person name="Kuo R."/>
            <person name="Ohm R.A."/>
            <person name="Bhattacharya S.S."/>
            <person name="Shirouzu T."/>
            <person name="Yoshinaga Y."/>
            <person name="Martin F.M."/>
            <person name="Grigoriev I.V."/>
            <person name="Hibbett D.S."/>
        </authorList>
    </citation>
    <scope>NUCLEOTIDE SEQUENCE [LARGE SCALE GENOMIC DNA]</scope>
    <source>
        <strain evidence="2 3">HHB12029</strain>
    </source>
</reference>
<evidence type="ECO:0000313" key="2">
    <source>
        <dbReference type="EMBL" id="KZV94484.1"/>
    </source>
</evidence>
<keyword evidence="3" id="KW-1185">Reference proteome</keyword>
<evidence type="ECO:0000313" key="3">
    <source>
        <dbReference type="Proteomes" id="UP000077266"/>
    </source>
</evidence>
<dbReference type="EMBL" id="KV425972">
    <property type="protein sequence ID" value="KZV94484.1"/>
    <property type="molecule type" value="Genomic_DNA"/>
</dbReference>
<feature type="compositionally biased region" description="Basic residues" evidence="1">
    <location>
        <begin position="161"/>
        <end position="175"/>
    </location>
</feature>
<feature type="compositionally biased region" description="Basic residues" evidence="1">
    <location>
        <begin position="41"/>
        <end position="50"/>
    </location>
</feature>
<proteinExistence type="predicted"/>
<dbReference type="InParanoid" id="A0A165J8I9"/>
<feature type="compositionally biased region" description="Basic and acidic residues" evidence="1">
    <location>
        <begin position="131"/>
        <end position="145"/>
    </location>
</feature>
<organism evidence="2 3">
    <name type="scientific">Exidia glandulosa HHB12029</name>
    <dbReference type="NCBI Taxonomy" id="1314781"/>
    <lineage>
        <taxon>Eukaryota</taxon>
        <taxon>Fungi</taxon>
        <taxon>Dikarya</taxon>
        <taxon>Basidiomycota</taxon>
        <taxon>Agaricomycotina</taxon>
        <taxon>Agaricomycetes</taxon>
        <taxon>Auriculariales</taxon>
        <taxon>Exidiaceae</taxon>
        <taxon>Exidia</taxon>
    </lineage>
</organism>
<dbReference type="AlphaFoldDB" id="A0A165J8I9"/>
<sequence length="230" mass="25374">MRKEQMWGKGPPLLLHRCLATWQSGGGPSSVRQIGIPTPRTRNHTAHRHAGAQTEGSGNILFSHRRNSDEAVSVSTKNRATARRHRDLRHCGKMSRCDLRQYGEERANARCTVTSSSVHRTEMVGGSAAEQHGRDGRQRATHESDDVTCNAQCDRRDATRKATRKPRRVAGRHTGGHGDGYRAQDVRNQSIGAPQASRESAVRLDPSNPHSATPRPKRRSNCRGIANSDA</sequence>
<gene>
    <name evidence="2" type="ORF">EXIGLDRAFT_517450</name>
</gene>
<name>A0A165J8I9_EXIGL</name>